<name>A0A2A2FCH1_9EURY</name>
<evidence type="ECO:0000313" key="7">
    <source>
        <dbReference type="EMBL" id="PAU82668.1"/>
    </source>
</evidence>
<dbReference type="EMBL" id="NSKC01000009">
    <property type="protein sequence ID" value="PAU82668.1"/>
    <property type="molecule type" value="Genomic_DNA"/>
</dbReference>
<dbReference type="Gene3D" id="3.40.1190.20">
    <property type="match status" value="1"/>
</dbReference>
<evidence type="ECO:0000256" key="4">
    <source>
        <dbReference type="ARBA" id="ARBA00022777"/>
    </source>
</evidence>
<comment type="similarity">
    <text evidence="1">Belongs to the carbohydrate kinase PfkB family.</text>
</comment>
<keyword evidence="3" id="KW-0547">Nucleotide-binding</keyword>
<comment type="caution">
    <text evidence="7">The sequence shown here is derived from an EMBL/GenBank/DDBJ whole genome shotgun (WGS) entry which is preliminary data.</text>
</comment>
<evidence type="ECO:0000313" key="8">
    <source>
        <dbReference type="Proteomes" id="UP000218083"/>
    </source>
</evidence>
<evidence type="ECO:0000259" key="6">
    <source>
        <dbReference type="Pfam" id="PF00294"/>
    </source>
</evidence>
<evidence type="ECO:0000256" key="5">
    <source>
        <dbReference type="ARBA" id="ARBA00022840"/>
    </source>
</evidence>
<dbReference type="PANTHER" id="PTHR43085">
    <property type="entry name" value="HEXOKINASE FAMILY MEMBER"/>
    <property type="match status" value="1"/>
</dbReference>
<dbReference type="PANTHER" id="PTHR43085:SF1">
    <property type="entry name" value="PSEUDOURIDINE KINASE-RELATED"/>
    <property type="match status" value="1"/>
</dbReference>
<keyword evidence="2" id="KW-0808">Transferase</keyword>
<dbReference type="SUPFAM" id="SSF53613">
    <property type="entry name" value="Ribokinase-like"/>
    <property type="match status" value="1"/>
</dbReference>
<dbReference type="Proteomes" id="UP000218083">
    <property type="component" value="Unassembled WGS sequence"/>
</dbReference>
<evidence type="ECO:0000256" key="2">
    <source>
        <dbReference type="ARBA" id="ARBA00022679"/>
    </source>
</evidence>
<sequence>MTDILVAGETLVDMLPGAGETLRDVDGFTHRPGGAPATVAVGLSRLGVPPRFWTRLGDDPFGDFLRETLDEAGVPGGFSRRVEGNTTLAVVSPPDADGRRFRFYGSRDATFGFEPDAVPTDALVSVSWVHLGGVALTHPAGRRAMRTLAAAAAERGCTVSFDVNYRPDLVPEGERDAVMEAIRDVLADADVAFASDEDAAAAGLSPHEGDALARDLVEFGPHTAVVTLGAAGAVAASSEAAPWGEAAARHGGFPVEAVDATGAGDAFTAGLITRLAASAGDAGDADDPPDLDDALAFANATAALSVQGYGGMTALPDREAVEAFLAERE</sequence>
<dbReference type="GO" id="GO:0016301">
    <property type="term" value="F:kinase activity"/>
    <property type="evidence" value="ECO:0007669"/>
    <property type="project" value="UniProtKB-KW"/>
</dbReference>
<gene>
    <name evidence="7" type="ORF">CK500_13815</name>
</gene>
<keyword evidence="5" id="KW-0067">ATP-binding</keyword>
<dbReference type="Pfam" id="PF00294">
    <property type="entry name" value="PfkB"/>
    <property type="match status" value="1"/>
</dbReference>
<dbReference type="InterPro" id="IPR050306">
    <property type="entry name" value="PfkB_Carbo_kinase"/>
</dbReference>
<dbReference type="InterPro" id="IPR029056">
    <property type="entry name" value="Ribokinase-like"/>
</dbReference>
<dbReference type="InterPro" id="IPR011611">
    <property type="entry name" value="PfkB_dom"/>
</dbReference>
<proteinExistence type="inferred from homology"/>
<feature type="domain" description="Carbohydrate kinase PfkB" evidence="6">
    <location>
        <begin position="1"/>
        <end position="317"/>
    </location>
</feature>
<keyword evidence="4 7" id="KW-0418">Kinase</keyword>
<dbReference type="OrthoDB" id="124714at2157"/>
<protein>
    <submittedName>
        <fullName evidence="7">Carbohydrate kinase</fullName>
    </submittedName>
</protein>
<dbReference type="RefSeq" id="WP_095637811.1">
    <property type="nucleotide sequence ID" value="NZ_NSKC01000009.1"/>
</dbReference>
<dbReference type="GO" id="GO:0005524">
    <property type="term" value="F:ATP binding"/>
    <property type="evidence" value="ECO:0007669"/>
    <property type="project" value="UniProtKB-KW"/>
</dbReference>
<accession>A0A2A2FCH1</accession>
<dbReference type="AlphaFoldDB" id="A0A2A2FCH1"/>
<evidence type="ECO:0000256" key="1">
    <source>
        <dbReference type="ARBA" id="ARBA00010688"/>
    </source>
</evidence>
<keyword evidence="8" id="KW-1185">Reference proteome</keyword>
<reference evidence="7 8" key="1">
    <citation type="submission" date="2017-08" db="EMBL/GenBank/DDBJ databases">
        <title>The strain WRN001 was isolated from Binhai saline alkaline soil, Tianjin, China.</title>
        <authorList>
            <person name="Liu D."/>
            <person name="Zhang G."/>
        </authorList>
    </citation>
    <scope>NUCLEOTIDE SEQUENCE [LARGE SCALE GENOMIC DNA]</scope>
    <source>
        <strain evidence="7 8">WN019</strain>
    </source>
</reference>
<evidence type="ECO:0000256" key="3">
    <source>
        <dbReference type="ARBA" id="ARBA00022741"/>
    </source>
</evidence>
<organism evidence="7 8">
    <name type="scientific">Halorubrum salipaludis</name>
    <dbReference type="NCBI Taxonomy" id="2032630"/>
    <lineage>
        <taxon>Archaea</taxon>
        <taxon>Methanobacteriati</taxon>
        <taxon>Methanobacteriota</taxon>
        <taxon>Stenosarchaea group</taxon>
        <taxon>Halobacteria</taxon>
        <taxon>Halobacteriales</taxon>
        <taxon>Haloferacaceae</taxon>
        <taxon>Halorubrum</taxon>
    </lineage>
</organism>